<dbReference type="GO" id="GO:0005509">
    <property type="term" value="F:calcium ion binding"/>
    <property type="evidence" value="ECO:0007669"/>
    <property type="project" value="InterPro"/>
</dbReference>
<evidence type="ECO:0000256" key="3">
    <source>
        <dbReference type="ARBA" id="ARBA00022837"/>
    </source>
</evidence>
<dbReference type="SUPFAM" id="SSF47473">
    <property type="entry name" value="EF-hand"/>
    <property type="match status" value="2"/>
</dbReference>
<dbReference type="Gene3D" id="3.40.50.880">
    <property type="match status" value="1"/>
</dbReference>
<dbReference type="PROSITE" id="PS50222">
    <property type="entry name" value="EF_HAND_2"/>
    <property type="match status" value="6"/>
</dbReference>
<evidence type="ECO:0000256" key="4">
    <source>
        <dbReference type="SAM" id="MobiDB-lite"/>
    </source>
</evidence>
<dbReference type="InterPro" id="IPR002048">
    <property type="entry name" value="EF_hand_dom"/>
</dbReference>
<dbReference type="Pfam" id="PF13405">
    <property type="entry name" value="EF-hand_6"/>
    <property type="match status" value="1"/>
</dbReference>
<feature type="domain" description="EF-hand" evidence="5">
    <location>
        <begin position="124"/>
        <end position="159"/>
    </location>
</feature>
<dbReference type="InterPro" id="IPR011992">
    <property type="entry name" value="EF-hand-dom_pair"/>
</dbReference>
<dbReference type="Proteomes" id="UP000190648">
    <property type="component" value="Unassembled WGS sequence"/>
</dbReference>
<dbReference type="CDD" id="cd00051">
    <property type="entry name" value="EFh"/>
    <property type="match status" value="4"/>
</dbReference>
<dbReference type="SUPFAM" id="SSF52317">
    <property type="entry name" value="Class I glutamine amidotransferase-like"/>
    <property type="match status" value="1"/>
</dbReference>
<sequence length="503" mass="54878">MGKGGLESGSVRTGTAPEVAAAGMASSFKKPPLRATVQRKRASPKLELTEEQRQEVREAFELFDTDGTGAIDVKELKVAMRALGFEPKKEEIKKMISDTDTEGTGKINFNEFLAVMTRKMAEKDSREEILKAFRLFDDDETGKISFQNLKRVAKELGENITDEELKAAGSEGGAAGGSSLGDEPALAFPLTEEERAELREAFDLFDPDGEGLIDVGDLKINVRALGCELEKSEMKKIVSELGEEGSGKVTFRSYLQVMTQKMAEPCEKKEILKAFKAFDCDGTGKISLEDLKAVAEEVGEDITEEELQNSSPSPQAEVYAPNVDQMHVVDHVKGQPTPEKRNVLVESARIARGNIKDLAKLDVKGLDALIIPGGFGVAKNLSTWATQGKNCTISKEVEDVLKAFHAAKKPIGLCCISPVLAAKIFPGCELTVGHDTECEKWPYAKTAETMKELGCKHVNKHVTEIHVDAKNKLVTTSAFMCNAPIHEIYDGIGKMVKEVVRLA</sequence>
<evidence type="ECO:0000256" key="2">
    <source>
        <dbReference type="ARBA" id="ARBA00022737"/>
    </source>
</evidence>
<protein>
    <submittedName>
        <fullName evidence="6">ES1 protein-like protein, mitochondrial</fullName>
    </submittedName>
</protein>
<dbReference type="PANTHER" id="PTHR10224">
    <property type="entry name" value="ES1 PROTEIN HOMOLOG, MITOCHONDRIAL"/>
    <property type="match status" value="1"/>
</dbReference>
<dbReference type="NCBIfam" id="NF008747">
    <property type="entry name" value="PRK11780.1"/>
    <property type="match status" value="1"/>
</dbReference>
<keyword evidence="3" id="KW-0106">Calcium</keyword>
<dbReference type="FunFam" id="1.10.238.10:FF:000178">
    <property type="entry name" value="Calmodulin-2 A"/>
    <property type="match status" value="1"/>
</dbReference>
<dbReference type="PROSITE" id="PS00018">
    <property type="entry name" value="EF_HAND_1"/>
    <property type="match status" value="3"/>
</dbReference>
<organism evidence="6 7">
    <name type="scientific">Patagioenas fasciata monilis</name>
    <dbReference type="NCBI Taxonomy" id="372326"/>
    <lineage>
        <taxon>Eukaryota</taxon>
        <taxon>Metazoa</taxon>
        <taxon>Chordata</taxon>
        <taxon>Craniata</taxon>
        <taxon>Vertebrata</taxon>
        <taxon>Euteleostomi</taxon>
        <taxon>Archelosauria</taxon>
        <taxon>Archosauria</taxon>
        <taxon>Dinosauria</taxon>
        <taxon>Saurischia</taxon>
        <taxon>Theropoda</taxon>
        <taxon>Coelurosauria</taxon>
        <taxon>Aves</taxon>
        <taxon>Neognathae</taxon>
        <taxon>Neoaves</taxon>
        <taxon>Columbimorphae</taxon>
        <taxon>Columbiformes</taxon>
        <taxon>Columbidae</taxon>
        <taxon>Patagioenas</taxon>
    </lineage>
</organism>
<evidence type="ECO:0000256" key="1">
    <source>
        <dbReference type="ARBA" id="ARBA00022723"/>
    </source>
</evidence>
<dbReference type="EMBL" id="LSYS01001150">
    <property type="protein sequence ID" value="OPJ89792.1"/>
    <property type="molecule type" value="Genomic_DNA"/>
</dbReference>
<keyword evidence="2" id="KW-0677">Repeat</keyword>
<comment type="caution">
    <text evidence="6">The sequence shown here is derived from an EMBL/GenBank/DDBJ whole genome shotgun (WGS) entry which is preliminary data.</text>
</comment>
<dbReference type="OrthoDB" id="543156at2759"/>
<evidence type="ECO:0000313" key="6">
    <source>
        <dbReference type="EMBL" id="OPJ89792.1"/>
    </source>
</evidence>
<keyword evidence="7" id="KW-1185">Reference proteome</keyword>
<feature type="region of interest" description="Disordered" evidence="4">
    <location>
        <begin position="1"/>
        <end position="50"/>
    </location>
</feature>
<dbReference type="Gene3D" id="1.10.238.10">
    <property type="entry name" value="EF-hand"/>
    <property type="match status" value="4"/>
</dbReference>
<proteinExistence type="predicted"/>
<dbReference type="InterPro" id="IPR029062">
    <property type="entry name" value="Class_I_gatase-like"/>
</dbReference>
<dbReference type="FunFam" id="1.10.238.10:FF:000070">
    <property type="entry name" value="Centrin-1"/>
    <property type="match status" value="1"/>
</dbReference>
<feature type="domain" description="EF-hand" evidence="5">
    <location>
        <begin position="51"/>
        <end position="86"/>
    </location>
</feature>
<name>A0A1V4KZK9_PATFA</name>
<accession>A0A1V4KZK9</accession>
<feature type="domain" description="EF-hand" evidence="5">
    <location>
        <begin position="87"/>
        <end position="122"/>
    </location>
</feature>
<dbReference type="GO" id="GO:0043226">
    <property type="term" value="C:organelle"/>
    <property type="evidence" value="ECO:0007669"/>
    <property type="project" value="UniProtKB-ARBA"/>
</dbReference>
<feature type="domain" description="EF-hand" evidence="5">
    <location>
        <begin position="229"/>
        <end position="264"/>
    </location>
</feature>
<dbReference type="SMART" id="SM00054">
    <property type="entry name" value="EFh"/>
    <property type="match status" value="6"/>
</dbReference>
<feature type="domain" description="EF-hand" evidence="5">
    <location>
        <begin position="193"/>
        <end position="228"/>
    </location>
</feature>
<feature type="domain" description="EF-hand" evidence="5">
    <location>
        <begin position="266"/>
        <end position="301"/>
    </location>
</feature>
<dbReference type="PANTHER" id="PTHR10224:SF11">
    <property type="entry name" value="ES1 PROTEIN HOMOLOG, MITOCHONDRIAL"/>
    <property type="match status" value="1"/>
</dbReference>
<evidence type="ECO:0000259" key="5">
    <source>
        <dbReference type="PROSITE" id="PS50222"/>
    </source>
</evidence>
<dbReference type="AlphaFoldDB" id="A0A1V4KZK9"/>
<gene>
    <name evidence="6" type="ORF">AV530_003934</name>
</gene>
<dbReference type="InterPro" id="IPR018247">
    <property type="entry name" value="EF_Hand_1_Ca_BS"/>
</dbReference>
<dbReference type="Pfam" id="PF13499">
    <property type="entry name" value="EF-hand_7"/>
    <property type="match status" value="2"/>
</dbReference>
<dbReference type="FunFam" id="1.10.238.10:FF:000062">
    <property type="entry name" value="Centrin 2"/>
    <property type="match status" value="1"/>
</dbReference>
<reference evidence="6 7" key="1">
    <citation type="submission" date="2016-02" db="EMBL/GenBank/DDBJ databases">
        <title>Band-tailed pigeon sequencing and assembly.</title>
        <authorList>
            <person name="Soares A.E."/>
            <person name="Novak B.J."/>
            <person name="Rice E.S."/>
            <person name="O'Connell B."/>
            <person name="Chang D."/>
            <person name="Weber S."/>
            <person name="Shapiro B."/>
        </authorList>
    </citation>
    <scope>NUCLEOTIDE SEQUENCE [LARGE SCALE GENOMIC DNA]</scope>
    <source>
        <strain evidence="6">BTP2013</strain>
        <tissue evidence="6">Blood</tissue>
    </source>
</reference>
<keyword evidence="1" id="KW-0479">Metal-binding</keyword>
<evidence type="ECO:0000313" key="7">
    <source>
        <dbReference type="Proteomes" id="UP000190648"/>
    </source>
</evidence>